<dbReference type="InterPro" id="IPR014818">
    <property type="entry name" value="Phage/plasmid_primase_P4_C"/>
</dbReference>
<keyword evidence="3" id="KW-0067">ATP-binding</keyword>
<dbReference type="Proteomes" id="UP000253941">
    <property type="component" value="Unassembled WGS sequence"/>
</dbReference>
<evidence type="ECO:0000256" key="4">
    <source>
        <dbReference type="SAM" id="MobiDB-lite"/>
    </source>
</evidence>
<evidence type="ECO:0000313" key="7">
    <source>
        <dbReference type="Proteomes" id="UP000253941"/>
    </source>
</evidence>
<keyword evidence="7" id="KW-1185">Reference proteome</keyword>
<dbReference type="GO" id="GO:0016787">
    <property type="term" value="F:hydrolase activity"/>
    <property type="evidence" value="ECO:0007669"/>
    <property type="project" value="UniProtKB-KW"/>
</dbReference>
<dbReference type="PANTHER" id="PTHR35372:SF2">
    <property type="entry name" value="SF3 HELICASE DOMAIN-CONTAINING PROTEIN"/>
    <property type="match status" value="1"/>
</dbReference>
<dbReference type="InterPro" id="IPR045455">
    <property type="entry name" value="NrS-1_pol-like_helicase"/>
</dbReference>
<dbReference type="GO" id="GO:0005524">
    <property type="term" value="F:ATP binding"/>
    <property type="evidence" value="ECO:0007669"/>
    <property type="project" value="UniProtKB-KW"/>
</dbReference>
<evidence type="ECO:0000259" key="5">
    <source>
        <dbReference type="PROSITE" id="PS51206"/>
    </source>
</evidence>
<feature type="region of interest" description="Disordered" evidence="4">
    <location>
        <begin position="98"/>
        <end position="121"/>
    </location>
</feature>
<evidence type="ECO:0000256" key="2">
    <source>
        <dbReference type="ARBA" id="ARBA00022801"/>
    </source>
</evidence>
<dbReference type="InterPro" id="IPR014015">
    <property type="entry name" value="Helicase_SF3_DNA-vir"/>
</dbReference>
<dbReference type="InterPro" id="IPR027417">
    <property type="entry name" value="P-loop_NTPase"/>
</dbReference>
<keyword evidence="2" id="KW-0378">Hydrolase</keyword>
<dbReference type="PANTHER" id="PTHR35372">
    <property type="entry name" value="ATP BINDING PROTEIN-RELATED"/>
    <property type="match status" value="1"/>
</dbReference>
<dbReference type="EMBL" id="QPMH01000026">
    <property type="protein sequence ID" value="RDD60476.1"/>
    <property type="molecule type" value="Genomic_DNA"/>
</dbReference>
<comment type="caution">
    <text evidence="6">The sequence shown here is derived from an EMBL/GenBank/DDBJ whole genome shotgun (WGS) entry which is preliminary data.</text>
</comment>
<feature type="compositionally biased region" description="Basic and acidic residues" evidence="4">
    <location>
        <begin position="28"/>
        <end position="38"/>
    </location>
</feature>
<feature type="domain" description="SF3 helicase" evidence="5">
    <location>
        <begin position="230"/>
        <end position="392"/>
    </location>
</feature>
<dbReference type="AlphaFoldDB" id="A0A369TC33"/>
<organism evidence="6 7">
    <name type="scientific">Ferruginivarius sediminum</name>
    <dbReference type="NCBI Taxonomy" id="2661937"/>
    <lineage>
        <taxon>Bacteria</taxon>
        <taxon>Pseudomonadati</taxon>
        <taxon>Pseudomonadota</taxon>
        <taxon>Alphaproteobacteria</taxon>
        <taxon>Rhodospirillales</taxon>
        <taxon>Rhodospirillaceae</taxon>
        <taxon>Ferruginivarius</taxon>
    </lineage>
</organism>
<dbReference type="Pfam" id="PF08706">
    <property type="entry name" value="D5_N"/>
    <property type="match status" value="1"/>
</dbReference>
<evidence type="ECO:0000256" key="3">
    <source>
        <dbReference type="ARBA" id="ARBA00022840"/>
    </source>
</evidence>
<dbReference type="SMART" id="SM00885">
    <property type="entry name" value="D5_N"/>
    <property type="match status" value="1"/>
</dbReference>
<evidence type="ECO:0000313" key="6">
    <source>
        <dbReference type="EMBL" id="RDD60476.1"/>
    </source>
</evidence>
<proteinExistence type="predicted"/>
<feature type="compositionally biased region" description="Basic and acidic residues" evidence="4">
    <location>
        <begin position="107"/>
        <end position="121"/>
    </location>
</feature>
<dbReference type="Gene3D" id="3.40.50.300">
    <property type="entry name" value="P-loop containing nucleotide triphosphate hydrolases"/>
    <property type="match status" value="1"/>
</dbReference>
<gene>
    <name evidence="6" type="ORF">DRB17_17915</name>
</gene>
<dbReference type="InterPro" id="IPR051620">
    <property type="entry name" value="ORF904-like_C"/>
</dbReference>
<keyword evidence="1" id="KW-0547">Nucleotide-binding</keyword>
<dbReference type="Pfam" id="PF19263">
    <property type="entry name" value="DUF5906"/>
    <property type="match status" value="1"/>
</dbReference>
<sequence>MTVAAGARGVDAVRAVVDGADDEGQPPSDRELADEPRNDYGNGRRLIARHGRDLRAVGELQRQTQDGWIVWDGLRWSAEDGWAEAQKRAHQTAGAIADEADAIEADGPPRPKEGGEPTKEYDARVKRWEKRIEAQHKWAVASGNASRVTAMLSSAAPYLRVRRRDLDADPLLLACANGTLELSLDHEREAVLRRPQRGDLITHTAAVPFEAGAECPMFRAFLSRVLPDDEVRTFVQRWFGYCLTGYASEQLLALFYGRGANGKSTLLNIVRGVLGDYAATLQFASLTHDPFKRGGDATPDTVRLPGRRMVMASEPEVGTELSESTIKEQTGGEPIAVRPLFGAQFEFLPTHKLVLSFNNKPKVKANDDGTWRRLAMVHFGVQIPPGERDKLLAERIIAQEAAGVLNWMIDGFYLWREQGLAVPEAVQKETEEYRASGDPLRDFLTSCTRVPESWEQKRVERASSVYEAYQKYCSANAVEPISKQWFGRLIQERDGVEREKVGGVVYYRGFVLRDDLTVDGGEGNSRYDAAPPHPGHDD</sequence>
<dbReference type="RefSeq" id="WP_114583601.1">
    <property type="nucleotide sequence ID" value="NZ_QPMH01000026.1"/>
</dbReference>
<name>A0A369TC33_9PROT</name>
<protein>
    <recommendedName>
        <fullName evidence="5">SF3 helicase domain-containing protein</fullName>
    </recommendedName>
</protein>
<reference evidence="6 7" key="1">
    <citation type="submission" date="2018-07" db="EMBL/GenBank/DDBJ databases">
        <title>Venubactetium sediminum gen. nov., sp. nov., isolated from a marine solar saltern.</title>
        <authorList>
            <person name="Wang S."/>
        </authorList>
    </citation>
    <scope>NUCLEOTIDE SEQUENCE [LARGE SCALE GENOMIC DNA]</scope>
    <source>
        <strain evidence="6 7">WD2A32</strain>
    </source>
</reference>
<accession>A0A369TC33</accession>
<dbReference type="PROSITE" id="PS51206">
    <property type="entry name" value="SF3_HELICASE_1"/>
    <property type="match status" value="1"/>
</dbReference>
<evidence type="ECO:0000256" key="1">
    <source>
        <dbReference type="ARBA" id="ARBA00022741"/>
    </source>
</evidence>
<feature type="region of interest" description="Disordered" evidence="4">
    <location>
        <begin position="15"/>
        <end position="44"/>
    </location>
</feature>
<dbReference type="NCBIfam" id="TIGR01613">
    <property type="entry name" value="primase_Cterm"/>
    <property type="match status" value="1"/>
</dbReference>
<dbReference type="InterPro" id="IPR006500">
    <property type="entry name" value="Helicase_put_C_phage/plasmid"/>
</dbReference>